<evidence type="ECO:0000313" key="4">
    <source>
        <dbReference type="Proteomes" id="UP000468901"/>
    </source>
</evidence>
<dbReference type="Gene3D" id="3.60.21.10">
    <property type="match status" value="1"/>
</dbReference>
<comment type="caution">
    <text evidence="3">The sequence shown here is derived from an EMBL/GenBank/DDBJ whole genome shotgun (WGS) entry which is preliminary data.</text>
</comment>
<sequence length="375" mass="41057">MGRIVKMFLAGDVMLGRGIDQILPYPGDPTLYERYMPSAEDYVRLAENVHGHIPRQVAPAYVWGDALAELDRYAPDLRIVNLETAVTTSKSHEPKGINYRMNPRNAETLRAFRIDCCTLANNHVLDWGRKGLIETIESMNGICIAATGAGRNEAEAQTPAILNVADGVRVLVFAAAMPTSGVPAKWAAGEKKAGISFLKDMSNTSVDAVAHRIASLKGPGDIAALSLHWGTNWGYRISQKEIAFAHALMDHAGVDLLHGHSSHHAKAVELYRGKLILYGCGDFINDYEGIPGHKGYRSDLALAYLASLDAANGGHLNALSIIPFQIRNFQLRSASSEDANWLQDTLTRESCHFGVRFVASDTRELKLVREVARID</sequence>
<accession>A0A6N6VLE6</accession>
<dbReference type="EMBL" id="WESC01000009">
    <property type="protein sequence ID" value="KAB7739731.1"/>
    <property type="molecule type" value="Genomic_DNA"/>
</dbReference>
<dbReference type="InterPro" id="IPR019079">
    <property type="entry name" value="Capsule_synth_CapA"/>
</dbReference>
<dbReference type="AlphaFoldDB" id="A0A6N6VLE6"/>
<dbReference type="PANTHER" id="PTHR33393">
    <property type="entry name" value="POLYGLUTAMINE SYNTHESIS ACCESSORY PROTEIN RV0574C-RELATED"/>
    <property type="match status" value="1"/>
</dbReference>
<dbReference type="PANTHER" id="PTHR33393:SF11">
    <property type="entry name" value="POLYGLUTAMINE SYNTHESIS ACCESSORY PROTEIN RV0574C-RELATED"/>
    <property type="match status" value="1"/>
</dbReference>
<dbReference type="Proteomes" id="UP000468901">
    <property type="component" value="Unassembled WGS sequence"/>
</dbReference>
<dbReference type="SMART" id="SM00854">
    <property type="entry name" value="PGA_cap"/>
    <property type="match status" value="1"/>
</dbReference>
<evidence type="ECO:0000313" key="3">
    <source>
        <dbReference type="EMBL" id="KAB7739731.1"/>
    </source>
</evidence>
<keyword evidence="4" id="KW-1185">Reference proteome</keyword>
<dbReference type="SUPFAM" id="SSF56300">
    <property type="entry name" value="Metallo-dependent phosphatases"/>
    <property type="match status" value="1"/>
</dbReference>
<reference evidence="3 4" key="1">
    <citation type="submission" date="2019-09" db="EMBL/GenBank/DDBJ databases">
        <title>Parvibaculum sedimenti sp. nov., isolated from sediment.</title>
        <authorList>
            <person name="Wang Y."/>
        </authorList>
    </citation>
    <scope>NUCLEOTIDE SEQUENCE [LARGE SCALE GENOMIC DNA]</scope>
    <source>
        <strain evidence="3 4">HXT-9</strain>
    </source>
</reference>
<name>A0A6N6VLE6_9HYPH</name>
<dbReference type="CDD" id="cd07381">
    <property type="entry name" value="MPP_CapA"/>
    <property type="match status" value="1"/>
</dbReference>
<organism evidence="3 4">
    <name type="scientific">Parvibaculum sedimenti</name>
    <dbReference type="NCBI Taxonomy" id="2608632"/>
    <lineage>
        <taxon>Bacteria</taxon>
        <taxon>Pseudomonadati</taxon>
        <taxon>Pseudomonadota</taxon>
        <taxon>Alphaproteobacteria</taxon>
        <taxon>Hyphomicrobiales</taxon>
        <taxon>Parvibaculaceae</taxon>
        <taxon>Parvibaculum</taxon>
    </lineage>
</organism>
<evidence type="ECO:0000256" key="1">
    <source>
        <dbReference type="ARBA" id="ARBA00005662"/>
    </source>
</evidence>
<comment type="similarity">
    <text evidence="1">Belongs to the CapA family.</text>
</comment>
<proteinExistence type="inferred from homology"/>
<dbReference type="Pfam" id="PF09587">
    <property type="entry name" value="PGA_cap"/>
    <property type="match status" value="1"/>
</dbReference>
<protein>
    <submittedName>
        <fullName evidence="3">Poly-gamma-glutamate biosynthesis protein</fullName>
    </submittedName>
</protein>
<dbReference type="InterPro" id="IPR052169">
    <property type="entry name" value="CW_Biosynth-Accessory"/>
</dbReference>
<dbReference type="InterPro" id="IPR029052">
    <property type="entry name" value="Metallo-depent_PP-like"/>
</dbReference>
<evidence type="ECO:0000259" key="2">
    <source>
        <dbReference type="SMART" id="SM00854"/>
    </source>
</evidence>
<feature type="domain" description="Capsule synthesis protein CapA" evidence="2">
    <location>
        <begin position="6"/>
        <end position="287"/>
    </location>
</feature>
<gene>
    <name evidence="3" type="ORF">F2P47_11715</name>
</gene>